<sequence>MVFSPVSEDQLATIDTLRDNHYKQLRFTYFQDQHTLIVKVGMPGGVHGQATEDFSYMLRKKTIPMNLARELKNMGSTRYQAITSSNEADSAFRPSSSRPTIAHWPTVVIECGVSEGLNQLKMDACWWLNSSSGDVNIVLIIAIKQANKVIHIEKWEMVTVPNEQDIQGSANDFRKTPAHTGEVDILWPIAATGSLTLEFEKVFLRLPVPDTSEGDIIFSVADLEEWATDIWSALP</sequence>
<name>A0A292Q0H8_9PEZI</name>
<dbReference type="Proteomes" id="UP001412239">
    <property type="component" value="Unassembled WGS sequence"/>
</dbReference>
<evidence type="ECO:0000313" key="2">
    <source>
        <dbReference type="Proteomes" id="UP001412239"/>
    </source>
</evidence>
<feature type="non-terminal residue" evidence="1">
    <location>
        <position position="235"/>
    </location>
</feature>
<evidence type="ECO:0000313" key="1">
    <source>
        <dbReference type="EMBL" id="CUS12167.1"/>
    </source>
</evidence>
<dbReference type="AlphaFoldDB" id="A0A292Q0H8"/>
<protein>
    <submittedName>
        <fullName evidence="1">Uncharacterized protein</fullName>
    </submittedName>
</protein>
<reference evidence="1" key="1">
    <citation type="submission" date="2015-10" db="EMBL/GenBank/DDBJ databases">
        <authorList>
            <person name="Regsiter A."/>
            <person name="william w."/>
        </authorList>
    </citation>
    <scope>NUCLEOTIDE SEQUENCE</scope>
    <source>
        <strain evidence="1">Montdore</strain>
    </source>
</reference>
<gene>
    <name evidence="1" type="ORF">GSTUAT00003753001</name>
</gene>
<proteinExistence type="predicted"/>
<keyword evidence="2" id="KW-1185">Reference proteome</keyword>
<dbReference type="EMBL" id="LN891001">
    <property type="protein sequence ID" value="CUS12167.1"/>
    <property type="molecule type" value="Genomic_DNA"/>
</dbReference>
<accession>A0A292Q0H8</accession>
<organism evidence="1 2">
    <name type="scientific">Tuber aestivum</name>
    <name type="common">summer truffle</name>
    <dbReference type="NCBI Taxonomy" id="59557"/>
    <lineage>
        <taxon>Eukaryota</taxon>
        <taxon>Fungi</taxon>
        <taxon>Dikarya</taxon>
        <taxon>Ascomycota</taxon>
        <taxon>Pezizomycotina</taxon>
        <taxon>Pezizomycetes</taxon>
        <taxon>Pezizales</taxon>
        <taxon>Tuberaceae</taxon>
        <taxon>Tuber</taxon>
    </lineage>
</organism>